<dbReference type="EMBL" id="ML178831">
    <property type="protein sequence ID" value="TFK99979.1"/>
    <property type="molecule type" value="Genomic_DNA"/>
</dbReference>
<dbReference type="AlphaFoldDB" id="A0A5C3QFP6"/>
<dbReference type="InterPro" id="IPR006048">
    <property type="entry name" value="A-amylase/branching_C"/>
</dbReference>
<evidence type="ECO:0000256" key="4">
    <source>
        <dbReference type="ARBA" id="ARBA00012595"/>
    </source>
</evidence>
<evidence type="ECO:0000256" key="10">
    <source>
        <dbReference type="RuleBase" id="RU361134"/>
    </source>
</evidence>
<dbReference type="SUPFAM" id="SSF51445">
    <property type="entry name" value="(Trans)glycosidases"/>
    <property type="match status" value="1"/>
</dbReference>
<dbReference type="OrthoDB" id="550577at2759"/>
<keyword evidence="6" id="KW-0106">Calcium</keyword>
<gene>
    <name evidence="14" type="ORF">BDV98DRAFT_594525</name>
</gene>
<dbReference type="Gene3D" id="3.20.20.80">
    <property type="entry name" value="Glycosidases"/>
    <property type="match status" value="1"/>
</dbReference>
<reference evidence="14 15" key="1">
    <citation type="journal article" date="2019" name="Nat. Ecol. Evol.">
        <title>Megaphylogeny resolves global patterns of mushroom evolution.</title>
        <authorList>
            <person name="Varga T."/>
            <person name="Krizsan K."/>
            <person name="Foldi C."/>
            <person name="Dima B."/>
            <person name="Sanchez-Garcia M."/>
            <person name="Sanchez-Ramirez S."/>
            <person name="Szollosi G.J."/>
            <person name="Szarkandi J.G."/>
            <person name="Papp V."/>
            <person name="Albert L."/>
            <person name="Andreopoulos W."/>
            <person name="Angelini C."/>
            <person name="Antonin V."/>
            <person name="Barry K.W."/>
            <person name="Bougher N.L."/>
            <person name="Buchanan P."/>
            <person name="Buyck B."/>
            <person name="Bense V."/>
            <person name="Catcheside P."/>
            <person name="Chovatia M."/>
            <person name="Cooper J."/>
            <person name="Damon W."/>
            <person name="Desjardin D."/>
            <person name="Finy P."/>
            <person name="Geml J."/>
            <person name="Haridas S."/>
            <person name="Hughes K."/>
            <person name="Justo A."/>
            <person name="Karasinski D."/>
            <person name="Kautmanova I."/>
            <person name="Kiss B."/>
            <person name="Kocsube S."/>
            <person name="Kotiranta H."/>
            <person name="LaButti K.M."/>
            <person name="Lechner B.E."/>
            <person name="Liimatainen K."/>
            <person name="Lipzen A."/>
            <person name="Lukacs Z."/>
            <person name="Mihaltcheva S."/>
            <person name="Morgado L.N."/>
            <person name="Niskanen T."/>
            <person name="Noordeloos M.E."/>
            <person name="Ohm R.A."/>
            <person name="Ortiz-Santana B."/>
            <person name="Ovrebo C."/>
            <person name="Racz N."/>
            <person name="Riley R."/>
            <person name="Savchenko A."/>
            <person name="Shiryaev A."/>
            <person name="Soop K."/>
            <person name="Spirin V."/>
            <person name="Szebenyi C."/>
            <person name="Tomsovsky M."/>
            <person name="Tulloss R.E."/>
            <person name="Uehling J."/>
            <person name="Grigoriev I.V."/>
            <person name="Vagvolgyi C."/>
            <person name="Papp T."/>
            <person name="Martin F.M."/>
            <person name="Miettinen O."/>
            <person name="Hibbett D.S."/>
            <person name="Nagy L.G."/>
        </authorList>
    </citation>
    <scope>NUCLEOTIDE SEQUENCE [LARGE SCALE GENOMIC DNA]</scope>
    <source>
        <strain evidence="14 15">CBS 309.79</strain>
    </source>
</reference>
<evidence type="ECO:0000256" key="2">
    <source>
        <dbReference type="ARBA" id="ARBA00001913"/>
    </source>
</evidence>
<dbReference type="CDD" id="cd11317">
    <property type="entry name" value="AmyAc_bac_euk_AmyA"/>
    <property type="match status" value="1"/>
</dbReference>
<evidence type="ECO:0000313" key="15">
    <source>
        <dbReference type="Proteomes" id="UP000305067"/>
    </source>
</evidence>
<dbReference type="SMART" id="SM00632">
    <property type="entry name" value="Aamy_C"/>
    <property type="match status" value="1"/>
</dbReference>
<organism evidence="14 15">
    <name type="scientific">Pterulicium gracile</name>
    <dbReference type="NCBI Taxonomy" id="1884261"/>
    <lineage>
        <taxon>Eukaryota</taxon>
        <taxon>Fungi</taxon>
        <taxon>Dikarya</taxon>
        <taxon>Basidiomycota</taxon>
        <taxon>Agaricomycotina</taxon>
        <taxon>Agaricomycetes</taxon>
        <taxon>Agaricomycetidae</taxon>
        <taxon>Agaricales</taxon>
        <taxon>Pleurotineae</taxon>
        <taxon>Pterulaceae</taxon>
        <taxon>Pterulicium</taxon>
    </lineage>
</organism>
<feature type="chain" id="PRO_5023059204" description="Alpha-amylase" evidence="11">
    <location>
        <begin position="25"/>
        <end position="441"/>
    </location>
</feature>
<feature type="domain" description="Glycosyl hydrolase family 13 catalytic" evidence="13">
    <location>
        <begin position="41"/>
        <end position="382"/>
    </location>
</feature>
<comment type="cofactor">
    <cofactor evidence="2">
        <name>Ca(2+)</name>
        <dbReference type="ChEBI" id="CHEBI:29108"/>
    </cofactor>
</comment>
<dbReference type="GO" id="GO:0004556">
    <property type="term" value="F:alpha-amylase activity"/>
    <property type="evidence" value="ECO:0007669"/>
    <property type="project" value="UniProtKB-UniRule"/>
</dbReference>
<proteinExistence type="inferred from homology"/>
<keyword evidence="5 10" id="KW-0378">Hydrolase</keyword>
<dbReference type="Pfam" id="PF00128">
    <property type="entry name" value="Alpha-amylase"/>
    <property type="match status" value="1"/>
</dbReference>
<feature type="domain" description="Alpha-amylase C-terminal" evidence="12">
    <location>
        <begin position="369"/>
        <end position="440"/>
    </location>
</feature>
<evidence type="ECO:0000313" key="14">
    <source>
        <dbReference type="EMBL" id="TFK99979.1"/>
    </source>
</evidence>
<evidence type="ECO:0000256" key="9">
    <source>
        <dbReference type="RuleBase" id="RU003615"/>
    </source>
</evidence>
<evidence type="ECO:0000256" key="7">
    <source>
        <dbReference type="ARBA" id="ARBA00023277"/>
    </source>
</evidence>
<evidence type="ECO:0000256" key="11">
    <source>
        <dbReference type="SAM" id="SignalP"/>
    </source>
</evidence>
<evidence type="ECO:0000256" key="3">
    <source>
        <dbReference type="ARBA" id="ARBA00008061"/>
    </source>
</evidence>
<evidence type="ECO:0000256" key="8">
    <source>
        <dbReference type="ARBA" id="ARBA00023295"/>
    </source>
</evidence>
<accession>A0A5C3QFP6</accession>
<evidence type="ECO:0000259" key="13">
    <source>
        <dbReference type="SMART" id="SM00642"/>
    </source>
</evidence>
<dbReference type="SMART" id="SM00642">
    <property type="entry name" value="Aamy"/>
    <property type="match status" value="1"/>
</dbReference>
<evidence type="ECO:0000256" key="6">
    <source>
        <dbReference type="ARBA" id="ARBA00022837"/>
    </source>
</evidence>
<dbReference type="PANTHER" id="PTHR43447">
    <property type="entry name" value="ALPHA-AMYLASE"/>
    <property type="match status" value="1"/>
</dbReference>
<dbReference type="InterPro" id="IPR031319">
    <property type="entry name" value="A-amylase_C"/>
</dbReference>
<dbReference type="InterPro" id="IPR017853">
    <property type="entry name" value="GH"/>
</dbReference>
<comment type="similarity">
    <text evidence="3 9">Belongs to the glycosyl hydrolase 13 family.</text>
</comment>
<evidence type="ECO:0000256" key="5">
    <source>
        <dbReference type="ARBA" id="ARBA00022801"/>
    </source>
</evidence>
<keyword evidence="8 10" id="KW-0326">Glycosidase</keyword>
<dbReference type="GO" id="GO:0043169">
    <property type="term" value="F:cation binding"/>
    <property type="evidence" value="ECO:0007669"/>
    <property type="project" value="InterPro"/>
</dbReference>
<dbReference type="EC" id="3.2.1.1" evidence="4 10"/>
<keyword evidence="11" id="KW-0732">Signal</keyword>
<feature type="signal peptide" evidence="11">
    <location>
        <begin position="1"/>
        <end position="24"/>
    </location>
</feature>
<name>A0A5C3QFP6_9AGAR</name>
<sequence length="441" mass="47812">MISTNSVLTTLLLLSAAILSPVASPHERSALQSRKIPGDKPVIIQLFEWSWDSVASECTSFIGPAGYGFVQVSPPAEHVTGDAWYTDYQPVSYILESKRGNRDQFASMIKTCQAAGVGVIVDTVINHMTSADSGTGTAGSDFTHFNYPGIYQEQDFNRDQCNGNITEYSDRFQVQNCMLRNLADLKTGSDYTQGKLAEYIDDLLSLGVDGLRVDAAKHMPAEDIGNILSRTSRQVYITQEVIYGENEAVQAEEYLENGAVQEFRYTYALRDAFLGGDIASLADINNRGWIDGINANVFVANHDTERIDGDLKYDSPSNSYVLAHIFSLAYPYGDPSVLSSFSFSNIDSGSPDNGQASCGSGNYKSWLCQHRWTAIAGSDGFVVINNSDGEWSGEFSTSLPDGTYCNVLSENCGSTVDVSGGNFSATVLGRDAIAFHTGATP</sequence>
<dbReference type="Proteomes" id="UP000305067">
    <property type="component" value="Unassembled WGS sequence"/>
</dbReference>
<evidence type="ECO:0000256" key="1">
    <source>
        <dbReference type="ARBA" id="ARBA00000548"/>
    </source>
</evidence>
<dbReference type="InterPro" id="IPR006046">
    <property type="entry name" value="Alpha_amylase"/>
</dbReference>
<dbReference type="PRINTS" id="PR00110">
    <property type="entry name" value="ALPHAAMYLASE"/>
</dbReference>
<comment type="catalytic activity">
    <reaction evidence="1 10">
        <text>Endohydrolysis of (1-&gt;4)-alpha-D-glucosidic linkages in polysaccharides containing three or more (1-&gt;4)-alpha-linked D-glucose units.</text>
        <dbReference type="EC" id="3.2.1.1"/>
    </reaction>
</comment>
<protein>
    <recommendedName>
        <fullName evidence="4 10">Alpha-amylase</fullName>
        <ecNumber evidence="4 10">3.2.1.1</ecNumber>
    </recommendedName>
</protein>
<dbReference type="STRING" id="1884261.A0A5C3QFP6"/>
<keyword evidence="15" id="KW-1185">Reference proteome</keyword>
<keyword evidence="7 10" id="KW-0119">Carbohydrate metabolism</keyword>
<dbReference type="SUPFAM" id="SSF51011">
    <property type="entry name" value="Glycosyl hydrolase domain"/>
    <property type="match status" value="1"/>
</dbReference>
<dbReference type="GO" id="GO:0005975">
    <property type="term" value="P:carbohydrate metabolic process"/>
    <property type="evidence" value="ECO:0007669"/>
    <property type="project" value="InterPro"/>
</dbReference>
<dbReference type="Pfam" id="PF02806">
    <property type="entry name" value="Alpha-amylase_C"/>
    <property type="match status" value="1"/>
</dbReference>
<evidence type="ECO:0000259" key="12">
    <source>
        <dbReference type="SMART" id="SM00632"/>
    </source>
</evidence>
<dbReference type="InterPro" id="IPR006047">
    <property type="entry name" value="GH13_cat_dom"/>
</dbReference>